<evidence type="ECO:0000256" key="1">
    <source>
        <dbReference type="SAM" id="SignalP"/>
    </source>
</evidence>
<proteinExistence type="predicted"/>
<evidence type="ECO:0000313" key="3">
    <source>
        <dbReference type="Proteomes" id="UP001591681"/>
    </source>
</evidence>
<dbReference type="PANTHER" id="PTHR38706:SF3">
    <property type="entry name" value="SI:CH211-198C19.1"/>
    <property type="match status" value="1"/>
</dbReference>
<reference evidence="2 3" key="1">
    <citation type="submission" date="2024-09" db="EMBL/GenBank/DDBJ databases">
        <title>A chromosome-level genome assembly of Gray's grenadier anchovy, Coilia grayii.</title>
        <authorList>
            <person name="Fu Z."/>
        </authorList>
    </citation>
    <scope>NUCLEOTIDE SEQUENCE [LARGE SCALE GENOMIC DNA]</scope>
    <source>
        <strain evidence="2">G4</strain>
        <tissue evidence="2">Muscle</tissue>
    </source>
</reference>
<protein>
    <submittedName>
        <fullName evidence="2">Uncharacterized protein</fullName>
    </submittedName>
</protein>
<dbReference type="Proteomes" id="UP001591681">
    <property type="component" value="Unassembled WGS sequence"/>
</dbReference>
<organism evidence="2 3">
    <name type="scientific">Coilia grayii</name>
    <name type="common">Gray's grenadier anchovy</name>
    <dbReference type="NCBI Taxonomy" id="363190"/>
    <lineage>
        <taxon>Eukaryota</taxon>
        <taxon>Metazoa</taxon>
        <taxon>Chordata</taxon>
        <taxon>Craniata</taxon>
        <taxon>Vertebrata</taxon>
        <taxon>Euteleostomi</taxon>
        <taxon>Actinopterygii</taxon>
        <taxon>Neopterygii</taxon>
        <taxon>Teleostei</taxon>
        <taxon>Clupei</taxon>
        <taxon>Clupeiformes</taxon>
        <taxon>Clupeoidei</taxon>
        <taxon>Engraulidae</taxon>
        <taxon>Coilinae</taxon>
        <taxon>Coilia</taxon>
    </lineage>
</organism>
<feature type="signal peptide" evidence="1">
    <location>
        <begin position="1"/>
        <end position="19"/>
    </location>
</feature>
<dbReference type="EMBL" id="JBHFQA010000006">
    <property type="protein sequence ID" value="KAL2098090.1"/>
    <property type="molecule type" value="Genomic_DNA"/>
</dbReference>
<keyword evidence="3" id="KW-1185">Reference proteome</keyword>
<dbReference type="AlphaFoldDB" id="A0ABD1KG66"/>
<dbReference type="PANTHER" id="PTHR38706">
    <property type="entry name" value="SI:CH211-198C19.1-RELATED"/>
    <property type="match status" value="1"/>
</dbReference>
<keyword evidence="1" id="KW-0732">Signal</keyword>
<name>A0ABD1KG66_9TELE</name>
<comment type="caution">
    <text evidence="2">The sequence shown here is derived from an EMBL/GenBank/DDBJ whole genome shotgun (WGS) entry which is preliminary data.</text>
</comment>
<feature type="chain" id="PRO_5044852006" evidence="1">
    <location>
        <begin position="20"/>
        <end position="461"/>
    </location>
</feature>
<gene>
    <name evidence="2" type="ORF">ACEWY4_007297</name>
</gene>
<evidence type="ECO:0000313" key="2">
    <source>
        <dbReference type="EMBL" id="KAL2098090.1"/>
    </source>
</evidence>
<sequence>MEWKSSLSCLLVWLSLASAADIQTISSISELRALEYGKCFPQHGLMLLHWLSTIITIDPNDVVQFKPKVFDPITSYPFTPYANDNHFLPDLTPTTAYYMVGNLLRGSAGRFPSYITQDFYNSFNYPMRNRDRIIIRVDSWYDPVRIDQVYIAQESSYQRDSTYIPYPPTLVSASLLRQIASLRNQIAIRNSSVGQLYPAYNESLDTADSMFSEPGLAKFLTMAGYDVSGRFGVSAQMWYCPNSPAMCRTRWVSMQLKTTDKGHAIVSWSGLPSSIQKIHTNVALYKNDESNSPLFEVKVNGRLMGTAETTIQLNPGLQLRLLREEVADSVIWRGPELDDAKGRIPVRIGSLGASLQLFTKNGYASARLYIRKSFDTWKDAFYYSWIAFYASASEGNDDYLSGQWQWAVYFEKKPSDEFEHCDIYEYVSGTAISPDIQIRFFENIDNKGEDKDGFRTEAWGS</sequence>
<accession>A0ABD1KG66</accession>